<dbReference type="Proteomes" id="UP000528286">
    <property type="component" value="Unassembled WGS sequence"/>
</dbReference>
<evidence type="ECO:0000313" key="1">
    <source>
        <dbReference type="EMBL" id="MBB4063645.1"/>
    </source>
</evidence>
<evidence type="ECO:0000313" key="2">
    <source>
        <dbReference type="Proteomes" id="UP000528286"/>
    </source>
</evidence>
<reference evidence="1 2" key="1">
    <citation type="submission" date="2020-08" db="EMBL/GenBank/DDBJ databases">
        <title>Genomic Encyclopedia of Type Strains, Phase IV (KMG-IV): sequencing the most valuable type-strain genomes for metagenomic binning, comparative biology and taxonomic classification.</title>
        <authorList>
            <person name="Goeker M."/>
        </authorList>
    </citation>
    <scope>NUCLEOTIDE SEQUENCE [LARGE SCALE GENOMIC DNA]</scope>
    <source>
        <strain evidence="1 2">DSM 29853</strain>
    </source>
</reference>
<dbReference type="RefSeq" id="WP_183364820.1">
    <property type="nucleotide sequence ID" value="NZ_JACIEZ010000001.1"/>
</dbReference>
<gene>
    <name evidence="1" type="ORF">GGR23_000806</name>
</gene>
<dbReference type="AlphaFoldDB" id="A0A7W6J2N1"/>
<sequence>MQKEVNFTEVEIHATEIAKRSFAMGWVDPSDARHMNDEIDQRFRRLASALGYSVQRRELVKASAVSEAA</sequence>
<dbReference type="EMBL" id="JACIEZ010000001">
    <property type="protein sequence ID" value="MBB4063645.1"/>
    <property type="molecule type" value="Genomic_DNA"/>
</dbReference>
<organism evidence="1 2">
    <name type="scientific">Gellertiella hungarica</name>
    <dbReference type="NCBI Taxonomy" id="1572859"/>
    <lineage>
        <taxon>Bacteria</taxon>
        <taxon>Pseudomonadati</taxon>
        <taxon>Pseudomonadota</taxon>
        <taxon>Alphaproteobacteria</taxon>
        <taxon>Hyphomicrobiales</taxon>
        <taxon>Rhizobiaceae</taxon>
        <taxon>Gellertiella</taxon>
    </lineage>
</organism>
<keyword evidence="2" id="KW-1185">Reference proteome</keyword>
<name>A0A7W6J2N1_9HYPH</name>
<protein>
    <submittedName>
        <fullName evidence="1">Uncharacterized protein</fullName>
    </submittedName>
</protein>
<comment type="caution">
    <text evidence="1">The sequence shown here is derived from an EMBL/GenBank/DDBJ whole genome shotgun (WGS) entry which is preliminary data.</text>
</comment>
<proteinExistence type="predicted"/>
<accession>A0A7W6J2N1</accession>